<evidence type="ECO:0000313" key="1">
    <source>
        <dbReference type="EMBL" id="PWN56666.1"/>
    </source>
</evidence>
<sequence>MPEHRSLLPIVFAANLAALLLAGCGSGSDSRSSGSERPIINAPPTLVIRTVRDDDRLTPVNGVDVVLHGADGVSVEQMVESDANGVADLGEVDRDRVTVTTINGAFRFTQVDVAVREHIVRVAPAENSQPVPGARCEGYREVALTSQTNDGEHILAYPVFSSQVVKDDESVEFQPYGICGNQKNNEGSVPIYIRDGYVNTGPPDQPFYAQATGSLYGFAEIPFPSDGDLIVINRDRAFSGLPWTASEPISFIELIGYDHANRYFPLGGGGTGAAGLARSGTAVLADQVILPTYLLAGHGGESSVAVESDDYESFLTRTTYARQLSNRFPQPLHLEMPPLAIENVEHDQASRELIFTGDLTAAGPLARVAVDLFDENYSNYRRWILYFPSTQNVLRIPSIPSEISSTDFETPNWVSDALSFHASIRADGASPSYDHGISLRFGEQPLHSRRSHIVVEYWRENIPPPEW</sequence>
<proteinExistence type="predicted"/>
<dbReference type="RefSeq" id="WP_133249156.1">
    <property type="nucleotide sequence ID" value="NZ_QEQK01000005.1"/>
</dbReference>
<dbReference type="AlphaFoldDB" id="A0A363UML1"/>
<accession>A0A363UML1</accession>
<organism evidence="1 2">
    <name type="scientific">Abyssibacter profundi</name>
    <dbReference type="NCBI Taxonomy" id="2182787"/>
    <lineage>
        <taxon>Bacteria</taxon>
        <taxon>Pseudomonadati</taxon>
        <taxon>Pseudomonadota</taxon>
        <taxon>Gammaproteobacteria</taxon>
        <taxon>Chromatiales</taxon>
        <taxon>Oceanococcaceae</taxon>
        <taxon>Abyssibacter</taxon>
    </lineage>
</organism>
<name>A0A363UML1_9GAMM</name>
<comment type="caution">
    <text evidence="1">The sequence shown here is derived from an EMBL/GenBank/DDBJ whole genome shotgun (WGS) entry which is preliminary data.</text>
</comment>
<keyword evidence="2" id="KW-1185">Reference proteome</keyword>
<gene>
    <name evidence="1" type="ORF">DEH80_07600</name>
</gene>
<dbReference type="EMBL" id="QEQK01000005">
    <property type="protein sequence ID" value="PWN56666.1"/>
    <property type="molecule type" value="Genomic_DNA"/>
</dbReference>
<reference evidence="1 2" key="1">
    <citation type="submission" date="2018-05" db="EMBL/GenBank/DDBJ databases">
        <title>Abyssibacter profundi OUC007T gen. nov., sp. nov, a marine bacterium isolated from seawater of the Mariana Trench.</title>
        <authorList>
            <person name="Zhou S."/>
        </authorList>
    </citation>
    <scope>NUCLEOTIDE SEQUENCE [LARGE SCALE GENOMIC DNA]</scope>
    <source>
        <strain evidence="1 2">OUC007</strain>
    </source>
</reference>
<evidence type="ECO:0000313" key="2">
    <source>
        <dbReference type="Proteomes" id="UP000251800"/>
    </source>
</evidence>
<protein>
    <submittedName>
        <fullName evidence="1">Uncharacterized protein</fullName>
    </submittedName>
</protein>
<dbReference type="Proteomes" id="UP000251800">
    <property type="component" value="Unassembled WGS sequence"/>
</dbReference>
<dbReference type="PROSITE" id="PS51257">
    <property type="entry name" value="PROKAR_LIPOPROTEIN"/>
    <property type="match status" value="1"/>
</dbReference>